<organism evidence="2 3">
    <name type="scientific">Hapsidospora chrysogenum (strain ATCC 11550 / CBS 779.69 / DSM 880 / IAM 14645 / JCM 23072 / IMI 49137)</name>
    <name type="common">Acremonium chrysogenum</name>
    <dbReference type="NCBI Taxonomy" id="857340"/>
    <lineage>
        <taxon>Eukaryota</taxon>
        <taxon>Fungi</taxon>
        <taxon>Dikarya</taxon>
        <taxon>Ascomycota</taxon>
        <taxon>Pezizomycotina</taxon>
        <taxon>Sordariomycetes</taxon>
        <taxon>Hypocreomycetidae</taxon>
        <taxon>Hypocreales</taxon>
        <taxon>Bionectriaceae</taxon>
        <taxon>Hapsidospora</taxon>
    </lineage>
</organism>
<feature type="region of interest" description="Disordered" evidence="1">
    <location>
        <begin position="46"/>
        <end position="76"/>
    </location>
</feature>
<dbReference type="HOGENOM" id="CLU_2653926_0_0_1"/>
<dbReference type="Proteomes" id="UP000029964">
    <property type="component" value="Unassembled WGS sequence"/>
</dbReference>
<dbReference type="AlphaFoldDB" id="A0A086T3I9"/>
<gene>
    <name evidence="2" type="ORF">ACRE_052850</name>
</gene>
<proteinExistence type="predicted"/>
<evidence type="ECO:0000313" key="3">
    <source>
        <dbReference type="Proteomes" id="UP000029964"/>
    </source>
</evidence>
<feature type="compositionally biased region" description="Polar residues" evidence="1">
    <location>
        <begin position="59"/>
        <end position="68"/>
    </location>
</feature>
<comment type="caution">
    <text evidence="2">The sequence shown here is derived from an EMBL/GenBank/DDBJ whole genome shotgun (WGS) entry which is preliminary data.</text>
</comment>
<evidence type="ECO:0000313" key="2">
    <source>
        <dbReference type="EMBL" id="KFH43921.1"/>
    </source>
</evidence>
<name>A0A086T3I9_HAPC1</name>
<sequence length="76" mass="8373">MDACWAGPAPAAPIFIERARDSFPLLPFARISSAISQRVQLAEDAELLRDPGRRKARGQQRTQGDQRPSPSPGFKI</sequence>
<reference evidence="3" key="1">
    <citation type="journal article" date="2014" name="Genome Announc.">
        <title>Genome sequence and annotation of Acremonium chrysogenum, producer of the beta-lactam antibiotic cephalosporin C.</title>
        <authorList>
            <person name="Terfehr D."/>
            <person name="Dahlmann T.A."/>
            <person name="Specht T."/>
            <person name="Zadra I."/>
            <person name="Kuernsteiner H."/>
            <person name="Kueck U."/>
        </authorList>
    </citation>
    <scope>NUCLEOTIDE SEQUENCE [LARGE SCALE GENOMIC DNA]</scope>
    <source>
        <strain evidence="3">ATCC 11550 / CBS 779.69 / DSM 880 / IAM 14645 / JCM 23072 / IMI 49137</strain>
    </source>
</reference>
<accession>A0A086T3I9</accession>
<protein>
    <submittedName>
        <fullName evidence="2">Uncharacterized protein</fullName>
    </submittedName>
</protein>
<keyword evidence="3" id="KW-1185">Reference proteome</keyword>
<dbReference type="EMBL" id="JPKY01000058">
    <property type="protein sequence ID" value="KFH43921.1"/>
    <property type="molecule type" value="Genomic_DNA"/>
</dbReference>
<evidence type="ECO:0000256" key="1">
    <source>
        <dbReference type="SAM" id="MobiDB-lite"/>
    </source>
</evidence>